<name>A0A225DHQ6_9BACT</name>
<sequence length="53" mass="5996">MPMCPIAWSPITKTRFPHCHFPTRMTGTEFLTVLEQAGFPRSVAGLRQYADSL</sequence>
<accession>A0A225DHQ6</accession>
<dbReference type="Proteomes" id="UP000214646">
    <property type="component" value="Unassembled WGS sequence"/>
</dbReference>
<reference evidence="2" key="1">
    <citation type="submission" date="2017-06" db="EMBL/GenBank/DDBJ databases">
        <title>Genome analysis of Fimbriiglobus ruber SP5, the first member of the order Planctomycetales with confirmed chitinolytic capability.</title>
        <authorList>
            <person name="Ravin N.V."/>
            <person name="Rakitin A.L."/>
            <person name="Ivanova A.A."/>
            <person name="Beletsky A.V."/>
            <person name="Kulichevskaya I.S."/>
            <person name="Mardanov A.V."/>
            <person name="Dedysh S.N."/>
        </authorList>
    </citation>
    <scope>NUCLEOTIDE SEQUENCE [LARGE SCALE GENOMIC DNA]</scope>
    <source>
        <strain evidence="2">SP5</strain>
    </source>
</reference>
<comment type="caution">
    <text evidence="1">The sequence shown here is derived from an EMBL/GenBank/DDBJ whole genome shotgun (WGS) entry which is preliminary data.</text>
</comment>
<protein>
    <submittedName>
        <fullName evidence="1">Uncharacterized protein</fullName>
    </submittedName>
</protein>
<evidence type="ECO:0000313" key="1">
    <source>
        <dbReference type="EMBL" id="OWK36976.1"/>
    </source>
</evidence>
<dbReference type="EMBL" id="NIDE01000015">
    <property type="protein sequence ID" value="OWK36976.1"/>
    <property type="molecule type" value="Genomic_DNA"/>
</dbReference>
<dbReference type="AlphaFoldDB" id="A0A225DHQ6"/>
<organism evidence="1 2">
    <name type="scientific">Fimbriiglobus ruber</name>
    <dbReference type="NCBI Taxonomy" id="1908690"/>
    <lineage>
        <taxon>Bacteria</taxon>
        <taxon>Pseudomonadati</taxon>
        <taxon>Planctomycetota</taxon>
        <taxon>Planctomycetia</taxon>
        <taxon>Gemmatales</taxon>
        <taxon>Gemmataceae</taxon>
        <taxon>Fimbriiglobus</taxon>
    </lineage>
</organism>
<proteinExistence type="predicted"/>
<gene>
    <name evidence="1" type="ORF">FRUB_07898</name>
</gene>
<evidence type="ECO:0000313" key="2">
    <source>
        <dbReference type="Proteomes" id="UP000214646"/>
    </source>
</evidence>
<keyword evidence="2" id="KW-1185">Reference proteome</keyword>